<dbReference type="Pfam" id="PF16355">
    <property type="entry name" value="DUF4982"/>
    <property type="match status" value="1"/>
</dbReference>
<feature type="domain" description="Beta-mannosidase-like galactose-binding" evidence="8">
    <location>
        <begin position="123"/>
        <end position="194"/>
    </location>
</feature>
<dbReference type="AlphaFoldDB" id="V4QWX5"/>
<keyword evidence="10" id="KW-1185">Reference proteome</keyword>
<evidence type="ECO:0000259" key="4">
    <source>
        <dbReference type="Pfam" id="PF00703"/>
    </source>
</evidence>
<dbReference type="InterPro" id="IPR048230">
    <property type="entry name" value="GalA-like"/>
</dbReference>
<evidence type="ECO:0008006" key="11">
    <source>
        <dbReference type="Google" id="ProtNLM"/>
    </source>
</evidence>
<dbReference type="SUPFAM" id="SSF51445">
    <property type="entry name" value="(Trans)glycosidases"/>
    <property type="match status" value="1"/>
</dbReference>
<name>V4QWX5_9CAUL</name>
<organism evidence="9 10">
    <name type="scientific">Asticcacaulis benevestitus DSM 16100 = ATCC BAA-896</name>
    <dbReference type="NCBI Taxonomy" id="1121022"/>
    <lineage>
        <taxon>Bacteria</taxon>
        <taxon>Pseudomonadati</taxon>
        <taxon>Pseudomonadota</taxon>
        <taxon>Alphaproteobacteria</taxon>
        <taxon>Caulobacterales</taxon>
        <taxon>Caulobacteraceae</taxon>
        <taxon>Asticcacaulis</taxon>
    </lineage>
</organism>
<dbReference type="InterPro" id="IPR032311">
    <property type="entry name" value="DUF4982"/>
</dbReference>
<feature type="domain" description="Glycoside hydrolase family 2 immunoglobulin-like beta-sandwich" evidence="4">
    <location>
        <begin position="218"/>
        <end position="331"/>
    </location>
</feature>
<dbReference type="InterPro" id="IPR006103">
    <property type="entry name" value="Glyco_hydro_2_cat"/>
</dbReference>
<accession>V4QWX5</accession>
<proteinExistence type="inferred from homology"/>
<dbReference type="Pfam" id="PF02836">
    <property type="entry name" value="Glyco_hydro_2_C"/>
    <property type="match status" value="1"/>
</dbReference>
<evidence type="ECO:0000256" key="3">
    <source>
        <dbReference type="ARBA" id="ARBA00023295"/>
    </source>
</evidence>
<dbReference type="SUPFAM" id="SSF49303">
    <property type="entry name" value="beta-Galactosidase/glucuronidase domain"/>
    <property type="match status" value="1"/>
</dbReference>
<dbReference type="InterPro" id="IPR054593">
    <property type="entry name" value="Beta-mannosidase-like_N2"/>
</dbReference>
<evidence type="ECO:0000259" key="5">
    <source>
        <dbReference type="Pfam" id="PF02836"/>
    </source>
</evidence>
<dbReference type="SUPFAM" id="SSF49785">
    <property type="entry name" value="Galactose-binding domain-like"/>
    <property type="match status" value="1"/>
</dbReference>
<dbReference type="Gene3D" id="3.20.20.80">
    <property type="entry name" value="Glycosidases"/>
    <property type="match status" value="1"/>
</dbReference>
<dbReference type="PROSITE" id="PS51318">
    <property type="entry name" value="TAT"/>
    <property type="match status" value="1"/>
</dbReference>
<dbReference type="InterPro" id="IPR040605">
    <property type="entry name" value="Glyco_hydro2_dom5"/>
</dbReference>
<dbReference type="PATRIC" id="fig|1121022.4.peg.4145"/>
<dbReference type="Gene3D" id="2.60.120.260">
    <property type="entry name" value="Galactose-binding domain-like"/>
    <property type="match status" value="1"/>
</dbReference>
<evidence type="ECO:0000313" key="9">
    <source>
        <dbReference type="EMBL" id="ESQ83643.1"/>
    </source>
</evidence>
<dbReference type="InterPro" id="IPR006101">
    <property type="entry name" value="Glyco_hydro_2"/>
</dbReference>
<dbReference type="Proteomes" id="UP000017837">
    <property type="component" value="Unassembled WGS sequence"/>
</dbReference>
<dbReference type="InterPro" id="IPR006102">
    <property type="entry name" value="Ig-like_GH2"/>
</dbReference>
<dbReference type="PRINTS" id="PR00132">
    <property type="entry name" value="GLHYDRLASE2"/>
</dbReference>
<dbReference type="eggNOG" id="COG3250">
    <property type="taxonomic scope" value="Bacteria"/>
</dbReference>
<sequence length="823" mass="90530">MNRRELFKGASALGLAASTPGFVSRAVAATTSPSVVAPVASPRQVLLLNKGWRFFAGDIPFSPIIGHDATYDAAKAGAARGAASPKFDDSAWQPVTLPHDFVSFQPIEESGNVDQGYRRRGVAWYRNMLRFEPQDDGKHIELQLDGVATFATVWFNGTLVNRNWSGYNSIYIDLTPYATYGDQLNSLVVRVDAEAMEGWWYEGGGLYRDAWIVKRNPVHIKTDGVFAHPVKDEHGWHVPVEVTIYNSGDKTETVRVHTDIGDEKSPAGTRPGGTKQVSIAPLGSTVVNYDIPFANPHLWSVDTPHLYQVTTSLTSETDAVLDQVTTHAGFRTQRFDAQKGFFLNDQPVKLKGVCLHQDHAGVGTAVPDGVNDFRLRRLKSLGCNAIRFSHNAQSKELMEACDRHGFLVMAENRNFNASPDYMAQLEWLVRRDRNHPSVFLWSVFNEEPMQGTPAGYQMVRRMSSVVKSLDTTRPVTAAMSGGLFTPLNVSHAVDVVGINYQQGQYDPFHAAHPDKPMFSSEDSSALMTRGAFVTDKKAQVLASYDDEAAGWGETHRDAWKQIDTRDFVAGTFVWTGFDYHGEPKPFNWPSNSSYFGIMDLCGFDKTAVHIHRAQWIKDKPVLGLVPHWNWAGSEGEPIMVMACTNAEEVELFVNGKSAGRQKTDKYEMNRWTVPYAAGRIEARAYNSAKVVSTVINETTGKPVALRLTQDRPALIADGRDAQPIMVEAVDVKGRTVPLANHMITYEIAGGAIIGLGNGDPISLEPEKGNRRSLFNGLGQVIVQSIEAQTGTLKLHATAPGLKPADLSIPVKAGPIPQSQPTRA</sequence>
<dbReference type="InterPro" id="IPR023232">
    <property type="entry name" value="Glyco_hydro_2_AS"/>
</dbReference>
<keyword evidence="3" id="KW-0326">Glycosidase</keyword>
<protein>
    <recommendedName>
        <fullName evidence="11">Beta-galactosidase</fullName>
    </recommendedName>
</protein>
<dbReference type="PANTHER" id="PTHR42732:SF1">
    <property type="entry name" value="BETA-MANNOSIDASE"/>
    <property type="match status" value="1"/>
</dbReference>
<dbReference type="InterPro" id="IPR008979">
    <property type="entry name" value="Galactose-bd-like_sf"/>
</dbReference>
<evidence type="ECO:0000256" key="2">
    <source>
        <dbReference type="ARBA" id="ARBA00022801"/>
    </source>
</evidence>
<dbReference type="PANTHER" id="PTHR42732">
    <property type="entry name" value="BETA-GALACTOSIDASE"/>
    <property type="match status" value="1"/>
</dbReference>
<dbReference type="InterPro" id="IPR036156">
    <property type="entry name" value="Beta-gal/glucu_dom_sf"/>
</dbReference>
<dbReference type="Pfam" id="PF00703">
    <property type="entry name" value="Glyco_hydro_2"/>
    <property type="match status" value="1"/>
</dbReference>
<gene>
    <name evidence="9" type="ORF">ABENE_20235</name>
</gene>
<dbReference type="Pfam" id="PF18565">
    <property type="entry name" value="Glyco_hydro2_C5"/>
    <property type="match status" value="1"/>
</dbReference>
<dbReference type="InterPro" id="IPR051913">
    <property type="entry name" value="GH2_Domain-Containing"/>
</dbReference>
<dbReference type="GO" id="GO:0004553">
    <property type="term" value="F:hydrolase activity, hydrolyzing O-glycosyl compounds"/>
    <property type="evidence" value="ECO:0007669"/>
    <property type="project" value="InterPro"/>
</dbReference>
<dbReference type="InterPro" id="IPR006311">
    <property type="entry name" value="TAT_signal"/>
</dbReference>
<evidence type="ECO:0000259" key="6">
    <source>
        <dbReference type="Pfam" id="PF16355"/>
    </source>
</evidence>
<dbReference type="RefSeq" id="WP_018083718.1">
    <property type="nucleotide sequence ID" value="NZ_AQWM01000041.1"/>
</dbReference>
<dbReference type="EMBL" id="AWGB01000069">
    <property type="protein sequence ID" value="ESQ83643.1"/>
    <property type="molecule type" value="Genomic_DNA"/>
</dbReference>
<feature type="domain" description="Glycoside hydrolase family 2 catalytic" evidence="5">
    <location>
        <begin position="339"/>
        <end position="598"/>
    </location>
</feature>
<dbReference type="NCBIfam" id="NF041462">
    <property type="entry name" value="GalA"/>
    <property type="match status" value="1"/>
</dbReference>
<comment type="similarity">
    <text evidence="1">Belongs to the glycosyl hydrolase 2 family.</text>
</comment>
<evidence type="ECO:0000313" key="10">
    <source>
        <dbReference type="Proteomes" id="UP000017837"/>
    </source>
</evidence>
<dbReference type="PROSITE" id="PS00608">
    <property type="entry name" value="GLYCOSYL_HYDROL_F2_2"/>
    <property type="match status" value="1"/>
</dbReference>
<evidence type="ECO:0000259" key="7">
    <source>
        <dbReference type="Pfam" id="PF18565"/>
    </source>
</evidence>
<dbReference type="Gene3D" id="2.60.40.10">
    <property type="entry name" value="Immunoglobulins"/>
    <property type="match status" value="3"/>
</dbReference>
<comment type="caution">
    <text evidence="9">The sequence shown here is derived from an EMBL/GenBank/DDBJ whole genome shotgun (WGS) entry which is preliminary data.</text>
</comment>
<keyword evidence="2" id="KW-0378">Hydrolase</keyword>
<dbReference type="GO" id="GO:0005975">
    <property type="term" value="P:carbohydrate metabolic process"/>
    <property type="evidence" value="ECO:0007669"/>
    <property type="project" value="InterPro"/>
</dbReference>
<reference evidence="9 10" key="1">
    <citation type="journal article" date="2014" name="Nature">
        <title>Sequential evolution of bacterial morphology by co-option of a developmental regulator.</title>
        <authorList>
            <person name="Jiang C."/>
            <person name="Brown P.J."/>
            <person name="Ducret A."/>
            <person name="Brun Y.V."/>
        </authorList>
    </citation>
    <scope>NUCLEOTIDE SEQUENCE [LARGE SCALE GENOMIC DNA]</scope>
    <source>
        <strain evidence="9 10">DSM 16100</strain>
    </source>
</reference>
<feature type="domain" description="DUF4982" evidence="6">
    <location>
        <begin position="635"/>
        <end position="691"/>
    </location>
</feature>
<dbReference type="OrthoDB" id="7578670at2"/>
<evidence type="ECO:0000256" key="1">
    <source>
        <dbReference type="ARBA" id="ARBA00007401"/>
    </source>
</evidence>
<evidence type="ECO:0000259" key="8">
    <source>
        <dbReference type="Pfam" id="PF22666"/>
    </source>
</evidence>
<dbReference type="Pfam" id="PF22666">
    <property type="entry name" value="Glyco_hydro_2_N2"/>
    <property type="match status" value="1"/>
</dbReference>
<feature type="domain" description="Glycoside hydrolase family 2" evidence="7">
    <location>
        <begin position="705"/>
        <end position="806"/>
    </location>
</feature>
<dbReference type="InterPro" id="IPR017853">
    <property type="entry name" value="GH"/>
</dbReference>
<dbReference type="InterPro" id="IPR013783">
    <property type="entry name" value="Ig-like_fold"/>
</dbReference>
<dbReference type="STRING" id="1121022.GCA_000376105_04033"/>